<reference evidence="1 2" key="1">
    <citation type="journal article" date="2020" name="Nat. Food">
        <title>A phased Vanilla planifolia genome enables genetic improvement of flavour and production.</title>
        <authorList>
            <person name="Hasing T."/>
            <person name="Tang H."/>
            <person name="Brym M."/>
            <person name="Khazi F."/>
            <person name="Huang T."/>
            <person name="Chambers A.H."/>
        </authorList>
    </citation>
    <scope>NUCLEOTIDE SEQUENCE [LARGE SCALE GENOMIC DNA]</scope>
    <source>
        <tissue evidence="1">Leaf</tissue>
    </source>
</reference>
<organism evidence="1 2">
    <name type="scientific">Vanilla planifolia</name>
    <name type="common">Vanilla</name>
    <dbReference type="NCBI Taxonomy" id="51239"/>
    <lineage>
        <taxon>Eukaryota</taxon>
        <taxon>Viridiplantae</taxon>
        <taxon>Streptophyta</taxon>
        <taxon>Embryophyta</taxon>
        <taxon>Tracheophyta</taxon>
        <taxon>Spermatophyta</taxon>
        <taxon>Magnoliopsida</taxon>
        <taxon>Liliopsida</taxon>
        <taxon>Asparagales</taxon>
        <taxon>Orchidaceae</taxon>
        <taxon>Vanilloideae</taxon>
        <taxon>Vanilleae</taxon>
        <taxon>Vanilla</taxon>
    </lineage>
</organism>
<sequence length="89" mass="9352">MEGTATGKKSKAESSVCSLCFDSSSSIANAVLNGNPITTSASEEVRSSGVFTDQIKGNGSRLLHVSVPVWIGGLHIYTEANRWQIGVPL</sequence>
<comment type="caution">
    <text evidence="1">The sequence shown here is derived from an EMBL/GenBank/DDBJ whole genome shotgun (WGS) entry which is preliminary data.</text>
</comment>
<evidence type="ECO:0000313" key="2">
    <source>
        <dbReference type="Proteomes" id="UP000639772"/>
    </source>
</evidence>
<dbReference type="AlphaFoldDB" id="A0A835U4N7"/>
<name>A0A835U4N7_VANPL</name>
<dbReference type="Proteomes" id="UP000639772">
    <property type="component" value="Unassembled WGS sequence"/>
</dbReference>
<gene>
    <name evidence="1" type="ORF">HPP92_027317</name>
</gene>
<dbReference type="EMBL" id="JADCNM010000185">
    <property type="protein sequence ID" value="KAG0449454.1"/>
    <property type="molecule type" value="Genomic_DNA"/>
</dbReference>
<protein>
    <submittedName>
        <fullName evidence="1">Uncharacterized protein</fullName>
    </submittedName>
</protein>
<accession>A0A835U4N7</accession>
<proteinExistence type="predicted"/>
<evidence type="ECO:0000313" key="1">
    <source>
        <dbReference type="EMBL" id="KAG0449454.1"/>
    </source>
</evidence>